<dbReference type="Proteomes" id="UP000247832">
    <property type="component" value="Unassembled WGS sequence"/>
</dbReference>
<feature type="signal peptide" evidence="2">
    <location>
        <begin position="1"/>
        <end position="25"/>
    </location>
</feature>
<sequence>MKQVHLLLAAGVAVSLAGCAPAAVATTPGGPAPSNSAPAESRATATPAAPVIRISPGYAGSGSMTPALEELYALVDDNHEVFSGAWFLGKPSKLVMGVARPDAPAAVQFESLRKQLDPEGRATAVVPAKYSLAEMLGIQKEVLDKYMTKRQNTVQGLGPDPVNEAVNVTILRTASEPPLQENPTVLAIAAKYGNAVEFEETSGVGTLDLAALPAPPHRPAPPESSEMIMFVRPMSDRVGSTDAQDYGESDGGWERPAELPSRSQ</sequence>
<gene>
    <name evidence="3" type="ORF">CVV68_05315</name>
</gene>
<dbReference type="PROSITE" id="PS51257">
    <property type="entry name" value="PROKAR_LIPOPROTEIN"/>
    <property type="match status" value="1"/>
</dbReference>
<organism evidence="3 4">
    <name type="scientific">Arthrobacter livingstonensis</name>
    <dbReference type="NCBI Taxonomy" id="670078"/>
    <lineage>
        <taxon>Bacteria</taxon>
        <taxon>Bacillati</taxon>
        <taxon>Actinomycetota</taxon>
        <taxon>Actinomycetes</taxon>
        <taxon>Micrococcales</taxon>
        <taxon>Micrococcaceae</taxon>
        <taxon>Arthrobacter</taxon>
    </lineage>
</organism>
<proteinExistence type="predicted"/>
<keyword evidence="2" id="KW-0732">Signal</keyword>
<comment type="caution">
    <text evidence="3">The sequence shown here is derived from an EMBL/GenBank/DDBJ whole genome shotgun (WGS) entry which is preliminary data.</text>
</comment>
<dbReference type="OrthoDB" id="9816011at2"/>
<feature type="chain" id="PRO_5039047245" evidence="2">
    <location>
        <begin position="26"/>
        <end position="264"/>
    </location>
</feature>
<evidence type="ECO:0000256" key="2">
    <source>
        <dbReference type="SAM" id="SignalP"/>
    </source>
</evidence>
<feature type="region of interest" description="Disordered" evidence="1">
    <location>
        <begin position="214"/>
        <end position="264"/>
    </location>
</feature>
<evidence type="ECO:0000256" key="1">
    <source>
        <dbReference type="SAM" id="MobiDB-lite"/>
    </source>
</evidence>
<name>A0A2V5LBI0_9MICC</name>
<evidence type="ECO:0000313" key="3">
    <source>
        <dbReference type="EMBL" id="PYI68718.1"/>
    </source>
</evidence>
<keyword evidence="4" id="KW-1185">Reference proteome</keyword>
<dbReference type="AlphaFoldDB" id="A0A2V5LBI0"/>
<dbReference type="EMBL" id="QJVD01000004">
    <property type="protein sequence ID" value="PYI68718.1"/>
    <property type="molecule type" value="Genomic_DNA"/>
</dbReference>
<reference evidence="3 4" key="1">
    <citation type="submission" date="2018-05" db="EMBL/GenBank/DDBJ databases">
        <title>Genetic diversity of glacier-inhabiting Cryobacterium bacteria in China and description of Cryobacterium mengkeensis sp. nov. and Arthrobacter glacialis sp. nov.</title>
        <authorList>
            <person name="Liu Q."/>
            <person name="Xin Y.-H."/>
        </authorList>
    </citation>
    <scope>NUCLEOTIDE SEQUENCE [LARGE SCALE GENOMIC DNA]</scope>
    <source>
        <strain evidence="3 4">LI2</strain>
    </source>
</reference>
<accession>A0A2V5LBI0</accession>
<protein>
    <submittedName>
        <fullName evidence="3">Uncharacterized protein</fullName>
    </submittedName>
</protein>
<dbReference type="RefSeq" id="WP_110499969.1">
    <property type="nucleotide sequence ID" value="NZ_QJVD01000004.1"/>
</dbReference>
<evidence type="ECO:0000313" key="4">
    <source>
        <dbReference type="Proteomes" id="UP000247832"/>
    </source>
</evidence>